<evidence type="ECO:0000313" key="2">
    <source>
        <dbReference type="Proteomes" id="UP001221898"/>
    </source>
</evidence>
<organism evidence="1 2">
    <name type="scientific">Aldrovandia affinis</name>
    <dbReference type="NCBI Taxonomy" id="143900"/>
    <lineage>
        <taxon>Eukaryota</taxon>
        <taxon>Metazoa</taxon>
        <taxon>Chordata</taxon>
        <taxon>Craniata</taxon>
        <taxon>Vertebrata</taxon>
        <taxon>Euteleostomi</taxon>
        <taxon>Actinopterygii</taxon>
        <taxon>Neopterygii</taxon>
        <taxon>Teleostei</taxon>
        <taxon>Notacanthiformes</taxon>
        <taxon>Halosauridae</taxon>
        <taxon>Aldrovandia</taxon>
    </lineage>
</organism>
<sequence>MGARYGGWIYDEEFEQQQQPTQVVPPSTEWSCPRTAARISQICDVANLPRRRSSLRCTSPAAPCIDHDQQTRDQRFILDRRLRQVARGESAVLGREQRLDVLVSAVTTLS</sequence>
<keyword evidence="2" id="KW-1185">Reference proteome</keyword>
<protein>
    <submittedName>
        <fullName evidence="1">Uncharacterized protein</fullName>
    </submittedName>
</protein>
<dbReference type="AlphaFoldDB" id="A0AAD7RWQ4"/>
<gene>
    <name evidence="1" type="ORF">AAFF_G00085510</name>
</gene>
<evidence type="ECO:0000313" key="1">
    <source>
        <dbReference type="EMBL" id="KAJ8391779.1"/>
    </source>
</evidence>
<reference evidence="1" key="1">
    <citation type="journal article" date="2023" name="Science">
        <title>Genome structures resolve the early diversification of teleost fishes.</title>
        <authorList>
            <person name="Parey E."/>
            <person name="Louis A."/>
            <person name="Montfort J."/>
            <person name="Bouchez O."/>
            <person name="Roques C."/>
            <person name="Iampietro C."/>
            <person name="Lluch J."/>
            <person name="Castinel A."/>
            <person name="Donnadieu C."/>
            <person name="Desvignes T."/>
            <person name="Floi Bucao C."/>
            <person name="Jouanno E."/>
            <person name="Wen M."/>
            <person name="Mejri S."/>
            <person name="Dirks R."/>
            <person name="Jansen H."/>
            <person name="Henkel C."/>
            <person name="Chen W.J."/>
            <person name="Zahm M."/>
            <person name="Cabau C."/>
            <person name="Klopp C."/>
            <person name="Thompson A.W."/>
            <person name="Robinson-Rechavi M."/>
            <person name="Braasch I."/>
            <person name="Lecointre G."/>
            <person name="Bobe J."/>
            <person name="Postlethwait J.H."/>
            <person name="Berthelot C."/>
            <person name="Roest Crollius H."/>
            <person name="Guiguen Y."/>
        </authorList>
    </citation>
    <scope>NUCLEOTIDE SEQUENCE</scope>
    <source>
        <strain evidence="1">NC1722</strain>
    </source>
</reference>
<dbReference type="EMBL" id="JAINUG010000153">
    <property type="protein sequence ID" value="KAJ8391779.1"/>
    <property type="molecule type" value="Genomic_DNA"/>
</dbReference>
<comment type="caution">
    <text evidence="1">The sequence shown here is derived from an EMBL/GenBank/DDBJ whole genome shotgun (WGS) entry which is preliminary data.</text>
</comment>
<accession>A0AAD7RWQ4</accession>
<dbReference type="Proteomes" id="UP001221898">
    <property type="component" value="Unassembled WGS sequence"/>
</dbReference>
<name>A0AAD7RWQ4_9TELE</name>
<proteinExistence type="predicted"/>